<dbReference type="EMBL" id="CP013050">
    <property type="protein sequence ID" value="ALM76596.1"/>
    <property type="molecule type" value="Genomic_DNA"/>
</dbReference>
<keyword evidence="1" id="KW-0812">Transmembrane</keyword>
<feature type="transmembrane region" description="Helical" evidence="1">
    <location>
        <begin position="12"/>
        <end position="30"/>
    </location>
</feature>
<keyword evidence="1" id="KW-1133">Transmembrane helix</keyword>
<dbReference type="Proteomes" id="UP000066042">
    <property type="component" value="Chromosome"/>
</dbReference>
<proteinExistence type="predicted"/>
<gene>
    <name evidence="2" type="ORF">TBCH5v1_2708</name>
</gene>
<reference evidence="2 3" key="1">
    <citation type="journal article" date="2016" name="Genome Announc.">
        <title>Complete genome sequence of the hyperthermophilic and piezophilic archaeon Thermococcus barophilus Ch5, capable of growth at the expense of hydrogenogenesis from carbon monoxide and formate.</title>
        <authorList>
            <person name="Oger P."/>
            <person name="Sokolova T.G."/>
            <person name="Kozhevnikova D.A."/>
            <person name="Taranov E.A."/>
            <person name="Vannier P."/>
            <person name="Lee H.S."/>
            <person name="Kwon K.K."/>
            <person name="Kang S.G."/>
            <person name="Lee J.H."/>
            <person name="Bonch-Osmolovskaya E.A."/>
            <person name="Lebedinsky A.V."/>
        </authorList>
    </citation>
    <scope>NUCLEOTIDE SEQUENCE [LARGE SCALE GENOMIC DNA]</scope>
    <source>
        <strain evidence="3">Ch5</strain>
    </source>
</reference>
<protein>
    <submittedName>
        <fullName evidence="2">Uncharacterized protein</fullName>
    </submittedName>
</protein>
<dbReference type="STRING" id="55802.TBCH5v1_2708"/>
<keyword evidence="1" id="KW-0472">Membrane</keyword>
<evidence type="ECO:0000313" key="3">
    <source>
        <dbReference type="Proteomes" id="UP000066042"/>
    </source>
</evidence>
<name>A0A0S1XFK5_THEBA</name>
<accession>A0A0S1XFK5</accession>
<sequence>MKFKTSIKNVRACNVVLLFMLLVLTFYGGYRFLFENRGIAVIPTSITNVSCTIEKFSLPVKIEIEEVKISVDGGYKPLYTLFKFYDRNGTLVGYWNTRRNFKKGYFYFRDGFVVWSYDGVVEMVYFDYNLTERWWREIYKSVGDYVDFVLYNLYADESHIFLLTANRHFATAKVQNFCLYWGSVEKGDIIERFCSDKELSQNSLLGGKVVGNKVYIITDNGLYLFTYKGELIKKKKIELSKIESFDINEKYLAFVYPSNDKISKLCVMTSNLKSQRCIDVRGKVEQLRVCENYLLLKIGNKVKTFEIEENS</sequence>
<evidence type="ECO:0000313" key="2">
    <source>
        <dbReference type="EMBL" id="ALM76596.1"/>
    </source>
</evidence>
<dbReference type="AlphaFoldDB" id="A0A0S1XFK5"/>
<evidence type="ECO:0000256" key="1">
    <source>
        <dbReference type="SAM" id="Phobius"/>
    </source>
</evidence>
<dbReference type="PATRIC" id="fig|55802.8.peg.2694"/>
<organism evidence="2 3">
    <name type="scientific">Thermococcus barophilus</name>
    <dbReference type="NCBI Taxonomy" id="55802"/>
    <lineage>
        <taxon>Archaea</taxon>
        <taxon>Methanobacteriati</taxon>
        <taxon>Methanobacteriota</taxon>
        <taxon>Thermococci</taxon>
        <taxon>Thermococcales</taxon>
        <taxon>Thermococcaceae</taxon>
        <taxon>Thermococcus</taxon>
    </lineage>
</organism>